<name>M2WLW2_DOTSN</name>
<accession>M2WLW2</accession>
<proteinExistence type="predicted"/>
<gene>
    <name evidence="1" type="ORF">DOTSEDRAFT_72432</name>
</gene>
<organism evidence="1 2">
    <name type="scientific">Dothistroma septosporum (strain NZE10 / CBS 128990)</name>
    <name type="common">Red band needle blight fungus</name>
    <name type="synonym">Mycosphaerella pini</name>
    <dbReference type="NCBI Taxonomy" id="675120"/>
    <lineage>
        <taxon>Eukaryota</taxon>
        <taxon>Fungi</taxon>
        <taxon>Dikarya</taxon>
        <taxon>Ascomycota</taxon>
        <taxon>Pezizomycotina</taxon>
        <taxon>Dothideomycetes</taxon>
        <taxon>Dothideomycetidae</taxon>
        <taxon>Mycosphaerellales</taxon>
        <taxon>Mycosphaerellaceae</taxon>
        <taxon>Dothistroma</taxon>
    </lineage>
</organism>
<keyword evidence="2" id="KW-1185">Reference proteome</keyword>
<evidence type="ECO:0000313" key="2">
    <source>
        <dbReference type="Proteomes" id="UP000016933"/>
    </source>
</evidence>
<reference evidence="1 2" key="2">
    <citation type="journal article" date="2012" name="PLoS Pathog.">
        <title>Diverse lifestyles and strategies of plant pathogenesis encoded in the genomes of eighteen Dothideomycetes fungi.</title>
        <authorList>
            <person name="Ohm R.A."/>
            <person name="Feau N."/>
            <person name="Henrissat B."/>
            <person name="Schoch C.L."/>
            <person name="Horwitz B.A."/>
            <person name="Barry K.W."/>
            <person name="Condon B.J."/>
            <person name="Copeland A.C."/>
            <person name="Dhillon B."/>
            <person name="Glaser F."/>
            <person name="Hesse C.N."/>
            <person name="Kosti I."/>
            <person name="LaButti K."/>
            <person name="Lindquist E.A."/>
            <person name="Lucas S."/>
            <person name="Salamov A.A."/>
            <person name="Bradshaw R.E."/>
            <person name="Ciuffetti L."/>
            <person name="Hamelin R.C."/>
            <person name="Kema G.H.J."/>
            <person name="Lawrence C."/>
            <person name="Scott J.A."/>
            <person name="Spatafora J.W."/>
            <person name="Turgeon B.G."/>
            <person name="de Wit P.J.G.M."/>
            <person name="Zhong S."/>
            <person name="Goodwin S.B."/>
            <person name="Grigoriev I.V."/>
        </authorList>
    </citation>
    <scope>NUCLEOTIDE SEQUENCE [LARGE SCALE GENOMIC DNA]</scope>
    <source>
        <strain evidence="2">NZE10 / CBS 128990</strain>
    </source>
</reference>
<reference evidence="2" key="1">
    <citation type="journal article" date="2012" name="PLoS Genet.">
        <title>The genomes of the fungal plant pathogens Cladosporium fulvum and Dothistroma septosporum reveal adaptation to different hosts and lifestyles but also signatures of common ancestry.</title>
        <authorList>
            <person name="de Wit P.J.G.M."/>
            <person name="van der Burgt A."/>
            <person name="Oekmen B."/>
            <person name="Stergiopoulos I."/>
            <person name="Abd-Elsalam K.A."/>
            <person name="Aerts A.L."/>
            <person name="Bahkali A.H."/>
            <person name="Beenen H.G."/>
            <person name="Chettri P."/>
            <person name="Cox M.P."/>
            <person name="Datema E."/>
            <person name="de Vries R.P."/>
            <person name="Dhillon B."/>
            <person name="Ganley A.R."/>
            <person name="Griffiths S.A."/>
            <person name="Guo Y."/>
            <person name="Hamelin R.C."/>
            <person name="Henrissat B."/>
            <person name="Kabir M.S."/>
            <person name="Jashni M.K."/>
            <person name="Kema G."/>
            <person name="Klaubauf S."/>
            <person name="Lapidus A."/>
            <person name="Levasseur A."/>
            <person name="Lindquist E."/>
            <person name="Mehrabi R."/>
            <person name="Ohm R.A."/>
            <person name="Owen T.J."/>
            <person name="Salamov A."/>
            <person name="Schwelm A."/>
            <person name="Schijlen E."/>
            <person name="Sun H."/>
            <person name="van den Burg H.A."/>
            <person name="van Ham R.C.H.J."/>
            <person name="Zhang S."/>
            <person name="Goodwin S.B."/>
            <person name="Grigoriev I.V."/>
            <person name="Collemare J."/>
            <person name="Bradshaw R.E."/>
        </authorList>
    </citation>
    <scope>NUCLEOTIDE SEQUENCE [LARGE SCALE GENOMIC DNA]</scope>
    <source>
        <strain evidence="2">NZE10 / CBS 128990</strain>
    </source>
</reference>
<protein>
    <submittedName>
        <fullName evidence="1">Uncharacterized protein</fullName>
    </submittedName>
</protein>
<dbReference type="HOGENOM" id="CLU_2320340_0_0_1"/>
<dbReference type="EMBL" id="KB446540">
    <property type="protein sequence ID" value="EME43033.1"/>
    <property type="molecule type" value="Genomic_DNA"/>
</dbReference>
<evidence type="ECO:0000313" key="1">
    <source>
        <dbReference type="EMBL" id="EME43033.1"/>
    </source>
</evidence>
<sequence length="99" mass="10581">MSGIRYLGKTTTLKCIAAAMSATPLREQPSTAHEAAIIIISIAEPPLRSSTRPAKRKRFDDTAAERGGSYQCVALSSACAIMLACAIVCDKHSEPRCGW</sequence>
<dbReference type="AlphaFoldDB" id="M2WLW2"/>
<dbReference type="Proteomes" id="UP000016933">
    <property type="component" value="Unassembled WGS sequence"/>
</dbReference>